<keyword evidence="2" id="KW-1185">Reference proteome</keyword>
<evidence type="ECO:0008006" key="3">
    <source>
        <dbReference type="Google" id="ProtNLM"/>
    </source>
</evidence>
<reference evidence="1 2" key="1">
    <citation type="submission" date="2024-07" db="EMBL/GenBank/DDBJ databases">
        <title>Characterization of a bacterium isolated from hydrolysated instant sea cucumber by whole-genome sequencing and metabolomics.</title>
        <authorList>
            <person name="Luo X."/>
            <person name="Zhang Z."/>
            <person name="Zheng Z."/>
            <person name="Zhang W."/>
            <person name="Ming T."/>
            <person name="Jiao L."/>
            <person name="Su X."/>
            <person name="Kong F."/>
            <person name="Xu J."/>
        </authorList>
    </citation>
    <scope>NUCLEOTIDE SEQUENCE [LARGE SCALE GENOMIC DNA]</scope>
    <source>
        <strain evidence="1 2">XL-2024</strain>
    </source>
</reference>
<accession>A0ABV3VRV0</accession>
<sequence length="114" mass="13785">MKYRSKAYIRHQRERIIQKKWAILKNVILRESECMPVRGTLSKGKIHCSCRMCRYDQYHSIPKAKHKAILKAMEQEIDDYVYFLFFSYCLVKSQANKLYYSLKINKKHFTPFVL</sequence>
<dbReference type="Proteomes" id="UP001558534">
    <property type="component" value="Unassembled WGS sequence"/>
</dbReference>
<dbReference type="RefSeq" id="WP_368634580.1">
    <property type="nucleotide sequence ID" value="NZ_JBFRHK010000001.1"/>
</dbReference>
<evidence type="ECO:0000313" key="2">
    <source>
        <dbReference type="Proteomes" id="UP001558534"/>
    </source>
</evidence>
<evidence type="ECO:0000313" key="1">
    <source>
        <dbReference type="EMBL" id="MEX3743530.1"/>
    </source>
</evidence>
<organism evidence="1 2">
    <name type="scientific">Lysinibacillus xylanilyticus</name>
    <dbReference type="NCBI Taxonomy" id="582475"/>
    <lineage>
        <taxon>Bacteria</taxon>
        <taxon>Bacillati</taxon>
        <taxon>Bacillota</taxon>
        <taxon>Bacilli</taxon>
        <taxon>Bacillales</taxon>
        <taxon>Bacillaceae</taxon>
        <taxon>Lysinibacillus</taxon>
    </lineage>
</organism>
<dbReference type="EMBL" id="JBFRHK010000001">
    <property type="protein sequence ID" value="MEX3743530.1"/>
    <property type="molecule type" value="Genomic_DNA"/>
</dbReference>
<proteinExistence type="predicted"/>
<name>A0ABV3VRV0_9BACI</name>
<gene>
    <name evidence="1" type="ORF">AB1300_00110</name>
</gene>
<protein>
    <recommendedName>
        <fullName evidence="3">Transposase</fullName>
    </recommendedName>
</protein>
<comment type="caution">
    <text evidence="1">The sequence shown here is derived from an EMBL/GenBank/DDBJ whole genome shotgun (WGS) entry which is preliminary data.</text>
</comment>